<name>A0A7T0PX01_9ACTO</name>
<proteinExistence type="predicted"/>
<reference evidence="3 4" key="1">
    <citation type="submission" date="2020-11" db="EMBL/GenBank/DDBJ databases">
        <title>Actinomyces sp. ZJ750.</title>
        <authorList>
            <person name="Zhou J."/>
        </authorList>
    </citation>
    <scope>NUCLEOTIDE SEQUENCE [LARGE SCALE GENOMIC DNA]</scope>
    <source>
        <strain evidence="3 4">ZJ750</strain>
    </source>
</reference>
<feature type="compositionally biased region" description="Low complexity" evidence="1">
    <location>
        <begin position="37"/>
        <end position="48"/>
    </location>
</feature>
<evidence type="ECO:0000313" key="3">
    <source>
        <dbReference type="EMBL" id="QPL05095.1"/>
    </source>
</evidence>
<feature type="compositionally biased region" description="Low complexity" evidence="1">
    <location>
        <begin position="1"/>
        <end position="12"/>
    </location>
</feature>
<keyword evidence="4" id="KW-1185">Reference proteome</keyword>
<feature type="compositionally biased region" description="Basic residues" evidence="1">
    <location>
        <begin position="74"/>
        <end position="85"/>
    </location>
</feature>
<evidence type="ECO:0000256" key="1">
    <source>
        <dbReference type="SAM" id="MobiDB-lite"/>
    </source>
</evidence>
<feature type="compositionally biased region" description="Low complexity" evidence="1">
    <location>
        <begin position="244"/>
        <end position="262"/>
    </location>
</feature>
<dbReference type="EMBL" id="CP063989">
    <property type="protein sequence ID" value="QPL05095.1"/>
    <property type="molecule type" value="Genomic_DNA"/>
</dbReference>
<feature type="transmembrane region" description="Helical" evidence="2">
    <location>
        <begin position="91"/>
        <end position="118"/>
    </location>
</feature>
<accession>A0A7T0PX01</accession>
<dbReference type="KEGG" id="arep:ID810_10190"/>
<feature type="region of interest" description="Disordered" evidence="1">
    <location>
        <begin position="1"/>
        <end position="85"/>
    </location>
</feature>
<dbReference type="RefSeq" id="WP_166858039.1">
    <property type="nucleotide sequence ID" value="NZ_CP063989.1"/>
</dbReference>
<keyword evidence="2" id="KW-0812">Transmembrane</keyword>
<evidence type="ECO:0008006" key="5">
    <source>
        <dbReference type="Google" id="ProtNLM"/>
    </source>
</evidence>
<keyword evidence="2" id="KW-0472">Membrane</keyword>
<feature type="region of interest" description="Disordered" evidence="1">
    <location>
        <begin position="233"/>
        <end position="290"/>
    </location>
</feature>
<feature type="compositionally biased region" description="Basic and acidic residues" evidence="1">
    <location>
        <begin position="13"/>
        <end position="23"/>
    </location>
</feature>
<keyword evidence="2" id="KW-1133">Transmembrane helix</keyword>
<gene>
    <name evidence="3" type="ORF">ID810_10190</name>
</gene>
<feature type="compositionally biased region" description="Acidic residues" evidence="1">
    <location>
        <begin position="263"/>
        <end position="275"/>
    </location>
</feature>
<dbReference type="AlphaFoldDB" id="A0A7T0PX01"/>
<protein>
    <recommendedName>
        <fullName evidence="5">DUF4232 domain-containing protein</fullName>
    </recommendedName>
</protein>
<dbReference type="Proteomes" id="UP000594637">
    <property type="component" value="Chromosome"/>
</dbReference>
<evidence type="ECO:0000256" key="2">
    <source>
        <dbReference type="SAM" id="Phobius"/>
    </source>
</evidence>
<organism evidence="3 4">
    <name type="scientific">Actinomyces respiraculi</name>
    <dbReference type="NCBI Taxonomy" id="2744574"/>
    <lineage>
        <taxon>Bacteria</taxon>
        <taxon>Bacillati</taxon>
        <taxon>Actinomycetota</taxon>
        <taxon>Actinomycetes</taxon>
        <taxon>Actinomycetales</taxon>
        <taxon>Actinomycetaceae</taxon>
        <taxon>Actinomyces</taxon>
    </lineage>
</organism>
<evidence type="ECO:0000313" key="4">
    <source>
        <dbReference type="Proteomes" id="UP000594637"/>
    </source>
</evidence>
<sequence>MPRTARPSASARRTGEAQRDPRTSRQTAGPAERRRTGSPGHPAAASPAHRSRARTGDRPSQGRHPVARSQTRPAARRGRTPRQKPRQPRYWLRWLLVIGVVIAILAAGSYAILAAATWTRDTIREQDEQQAAEAVVTVYPDPVACSAEQLEVVTSAPTMVATGAGLSVNATLTNKGSEACLLDVGGASLGLVITSGGVGQWNSLSCPAEPTQRLLLVNAGESATATLTWDGRVSTGQCAPTGGASEAPAPTQAPESTAPTEAAEGEAGADGEAGAEGETGGPTTPAADPSVATEGTYVLHLELGGVAVTGEHVFIIG</sequence>